<dbReference type="EMBL" id="WIOL01000004">
    <property type="protein sequence ID" value="MQT17920.1"/>
    <property type="molecule type" value="Genomic_DNA"/>
</dbReference>
<dbReference type="SMART" id="SM00028">
    <property type="entry name" value="TPR"/>
    <property type="match status" value="4"/>
</dbReference>
<reference evidence="1 2" key="1">
    <citation type="submission" date="2019-09" db="EMBL/GenBank/DDBJ databases">
        <title>Polymorphobacter sp. isolated from a lake in China.</title>
        <authorList>
            <person name="Liu Z."/>
        </authorList>
    </citation>
    <scope>NUCLEOTIDE SEQUENCE [LARGE SCALE GENOMIC DNA]</scope>
    <source>
        <strain evidence="1 2">D40P</strain>
    </source>
</reference>
<keyword evidence="2" id="KW-1185">Reference proteome</keyword>
<accession>A0A7C9KIX7</accession>
<dbReference type="InterPro" id="IPR019734">
    <property type="entry name" value="TPR_rpt"/>
</dbReference>
<dbReference type="SUPFAM" id="SSF48452">
    <property type="entry name" value="TPR-like"/>
    <property type="match status" value="1"/>
</dbReference>
<gene>
    <name evidence="1" type="ORF">F3168_11695</name>
</gene>
<dbReference type="Gene3D" id="1.25.40.10">
    <property type="entry name" value="Tetratricopeptide repeat domain"/>
    <property type="match status" value="1"/>
</dbReference>
<organism evidence="1 2">
    <name type="scientific">Sandarakinorhabdus fusca</name>
    <dbReference type="NCBI Taxonomy" id="1439888"/>
    <lineage>
        <taxon>Bacteria</taxon>
        <taxon>Pseudomonadati</taxon>
        <taxon>Pseudomonadota</taxon>
        <taxon>Alphaproteobacteria</taxon>
        <taxon>Sphingomonadales</taxon>
        <taxon>Sphingosinicellaceae</taxon>
        <taxon>Sandarakinorhabdus</taxon>
    </lineage>
</organism>
<name>A0A7C9KIX7_9SPHN</name>
<dbReference type="AlphaFoldDB" id="A0A7C9KIX7"/>
<dbReference type="Proteomes" id="UP000481327">
    <property type="component" value="Unassembled WGS sequence"/>
</dbReference>
<evidence type="ECO:0000313" key="2">
    <source>
        <dbReference type="Proteomes" id="UP000481327"/>
    </source>
</evidence>
<dbReference type="RefSeq" id="WP_152578387.1">
    <property type="nucleotide sequence ID" value="NZ_JAATJI010000001.1"/>
</dbReference>
<sequence length="252" mass="25601">MILLTLMLMAAPPEGVTAGPMAGDRSRYNACLALAKSAPERAIETAQAWRIENGGTGAVHCLALAQFQRKDYTAAFRSFEAAAQASQRAGDGQAVVLLSQGADAALLAGQPEAAVKFLGEAIDGAGTAISPRVEAALRVTRAEALVDLKRDKEAAADLDRATAIDGQVADGWLLKATLARRMGDLKTAEAAILAAAGQSPDSAEVQYEAGNIAAAQGNMELAKTAWTAAASAGADSMAGAAAAKALQAAARP</sequence>
<evidence type="ECO:0000313" key="1">
    <source>
        <dbReference type="EMBL" id="MQT17920.1"/>
    </source>
</evidence>
<dbReference type="OrthoDB" id="7566477at2"/>
<dbReference type="InterPro" id="IPR011990">
    <property type="entry name" value="TPR-like_helical_dom_sf"/>
</dbReference>
<protein>
    <submittedName>
        <fullName evidence="1">Uncharacterized protein</fullName>
    </submittedName>
</protein>
<comment type="caution">
    <text evidence="1">The sequence shown here is derived from an EMBL/GenBank/DDBJ whole genome shotgun (WGS) entry which is preliminary data.</text>
</comment>
<proteinExistence type="predicted"/>